<dbReference type="CDD" id="cd06174">
    <property type="entry name" value="MFS"/>
    <property type="match status" value="1"/>
</dbReference>
<dbReference type="Gene3D" id="1.20.1250.20">
    <property type="entry name" value="MFS general substrate transporter like domains"/>
    <property type="match status" value="1"/>
</dbReference>
<organism evidence="1 2">
    <name type="scientific">Ruthenibacterium lactatiformans</name>
    <dbReference type="NCBI Taxonomy" id="1550024"/>
    <lineage>
        <taxon>Bacteria</taxon>
        <taxon>Bacillati</taxon>
        <taxon>Bacillota</taxon>
        <taxon>Clostridia</taxon>
        <taxon>Eubacteriales</taxon>
        <taxon>Oscillospiraceae</taxon>
        <taxon>Ruthenibacterium</taxon>
    </lineage>
</organism>
<dbReference type="SUPFAM" id="SSF103473">
    <property type="entry name" value="MFS general substrate transporter"/>
    <property type="match status" value="1"/>
</dbReference>
<dbReference type="EMBL" id="WMZR01000006">
    <property type="protein sequence ID" value="MTS51038.1"/>
    <property type="molecule type" value="Genomic_DNA"/>
</dbReference>
<reference evidence="1 2" key="1">
    <citation type="journal article" date="2019" name="Nat. Med.">
        <title>A library of human gut bacterial isolates paired with longitudinal multiomics data enables mechanistic microbiome research.</title>
        <authorList>
            <person name="Poyet M."/>
            <person name="Groussin M."/>
            <person name="Gibbons S.M."/>
            <person name="Avila-Pacheco J."/>
            <person name="Jiang X."/>
            <person name="Kearney S.M."/>
            <person name="Perrotta A.R."/>
            <person name="Berdy B."/>
            <person name="Zhao S."/>
            <person name="Lieberman T.D."/>
            <person name="Swanson P.K."/>
            <person name="Smith M."/>
            <person name="Roesemann S."/>
            <person name="Alexander J.E."/>
            <person name="Rich S.A."/>
            <person name="Livny J."/>
            <person name="Vlamakis H."/>
            <person name="Clish C."/>
            <person name="Bullock K."/>
            <person name="Deik A."/>
            <person name="Scott J."/>
            <person name="Pierce K.A."/>
            <person name="Xavier R.J."/>
            <person name="Alm E.J."/>
        </authorList>
    </citation>
    <scope>NUCLEOTIDE SEQUENCE [LARGE SCALE GENOMIC DNA]</scope>
    <source>
        <strain evidence="1 2">BIOML-A7</strain>
    </source>
</reference>
<dbReference type="AlphaFoldDB" id="A0A6I3QJA1"/>
<dbReference type="Proteomes" id="UP000449193">
    <property type="component" value="Unassembled WGS sequence"/>
</dbReference>
<protein>
    <recommendedName>
        <fullName evidence="3">MFS transporter</fullName>
    </recommendedName>
</protein>
<dbReference type="PANTHER" id="PTHR23526">
    <property type="entry name" value="INTEGRAL MEMBRANE TRANSPORT PROTEIN-RELATED"/>
    <property type="match status" value="1"/>
</dbReference>
<gene>
    <name evidence="1" type="ORF">GMD52_05740</name>
</gene>
<dbReference type="InterPro" id="IPR036259">
    <property type="entry name" value="MFS_trans_sf"/>
</dbReference>
<evidence type="ECO:0000313" key="1">
    <source>
        <dbReference type="EMBL" id="MTS51038.1"/>
    </source>
</evidence>
<dbReference type="PANTHER" id="PTHR23526:SF2">
    <property type="entry name" value="MAJOR FACILITATOR SUPERFAMILY (MFS) PROFILE DOMAIN-CONTAINING PROTEIN"/>
    <property type="match status" value="1"/>
</dbReference>
<name>A0A6I3QJA1_9FIRM</name>
<accession>A0A6I3QJA1</accession>
<evidence type="ECO:0008006" key="3">
    <source>
        <dbReference type="Google" id="ProtNLM"/>
    </source>
</evidence>
<proteinExistence type="predicted"/>
<evidence type="ECO:0000313" key="2">
    <source>
        <dbReference type="Proteomes" id="UP000449193"/>
    </source>
</evidence>
<comment type="caution">
    <text evidence="1">The sequence shown here is derived from an EMBL/GenBank/DDBJ whole genome shotgun (WGS) entry which is preliminary data.</text>
</comment>
<sequence length="456" mass="49317">MIFHLVFCAGPCYDVLGFMLRCRLFTAGNGGAHPIVQQNKHQTDAGGGQQMEKTPRDFIFDNLLSMSAYWACTGAIIASLTAYYGFSLALSNVVTGLSGTLPILQLAGGLAYERTTRPLRFLRLCNGTWRVLLPLVFFSVLLPRTAGAPLMVVCYVLAIGIYQFACPSQTDWLVSSVEGRVRGDYYSVREMFFMLTYTGVFCAVSLIIDRAARHGAQQTGFLAVGVLETMLLAASLTVLLRLPAPERPEKAEPAPAAAALLEPLRNRRFRRVMLTNMVWSLSGMFIGGFAAVYQIQVLELTFFEIMVWVTAGNLCRSLCTPLMARLAARIGWKNVTALTIAMMACVAALWAAATRQNAAYLFPVLSILGAVPYAGMGVGFLKMQVATSPSATRSMYFSVNSLFNGASALLGSVLCSALISVLEAYPPHALRCIFFVGLAGALAAAVMAARIPCREA</sequence>
<dbReference type="InterPro" id="IPR052528">
    <property type="entry name" value="Sugar_transport-like"/>
</dbReference>